<dbReference type="RefSeq" id="WP_176010908.1">
    <property type="nucleotide sequence ID" value="NZ_CP041372.2"/>
</dbReference>
<dbReference type="Pfam" id="PF18768">
    <property type="entry name" value="RNPP_C"/>
    <property type="match status" value="1"/>
</dbReference>
<dbReference type="InterPro" id="IPR001387">
    <property type="entry name" value="Cro/C1-type_HTH"/>
</dbReference>
<dbReference type="SUPFAM" id="SSF48452">
    <property type="entry name" value="TPR-like"/>
    <property type="match status" value="1"/>
</dbReference>
<evidence type="ECO:0000313" key="2">
    <source>
        <dbReference type="EMBL" id="QKS72941.1"/>
    </source>
</evidence>
<keyword evidence="3" id="KW-1185">Reference proteome</keyword>
<dbReference type="PROSITE" id="PS50943">
    <property type="entry name" value="HTH_CROC1"/>
    <property type="match status" value="1"/>
</dbReference>
<name>A0A859FJG3_9BACI</name>
<dbReference type="Gene3D" id="1.25.40.10">
    <property type="entry name" value="Tetratricopeptide repeat domain"/>
    <property type="match status" value="1"/>
</dbReference>
<reference evidence="3" key="1">
    <citation type="submission" date="2019-07" db="EMBL/GenBank/DDBJ databases">
        <title>Bacillus alkalisoli sp. nov. isolated from saline soil.</title>
        <authorList>
            <person name="Sun J.-Q."/>
            <person name="Xu L."/>
        </authorList>
    </citation>
    <scope>NUCLEOTIDE SEQUENCE [LARGE SCALE GENOMIC DNA]</scope>
    <source>
        <strain evidence="3">M4U3P1</strain>
    </source>
</reference>
<dbReference type="InterPro" id="IPR041315">
    <property type="entry name" value="PlcR_TPR"/>
</dbReference>
<dbReference type="GO" id="GO:0003677">
    <property type="term" value="F:DNA binding"/>
    <property type="evidence" value="ECO:0007669"/>
    <property type="project" value="InterPro"/>
</dbReference>
<dbReference type="SUPFAM" id="SSF47413">
    <property type="entry name" value="lambda repressor-like DNA-binding domains"/>
    <property type="match status" value="1"/>
</dbReference>
<protein>
    <submittedName>
        <fullName evidence="2">Helix-turn-helix domain-containing protein</fullName>
    </submittedName>
</protein>
<accession>A0A859FJG3</accession>
<dbReference type="PANTHER" id="PTHR37038">
    <property type="entry name" value="TRANSCRIPTIONAL REGULATOR-RELATED"/>
    <property type="match status" value="1"/>
</dbReference>
<dbReference type="InterPro" id="IPR011990">
    <property type="entry name" value="TPR-like_helical_dom_sf"/>
</dbReference>
<dbReference type="SMART" id="SM00530">
    <property type="entry name" value="HTH_XRE"/>
    <property type="match status" value="1"/>
</dbReference>
<dbReference type="InterPro" id="IPR010982">
    <property type="entry name" value="Lambda_DNA-bd_dom_sf"/>
</dbReference>
<dbReference type="Proteomes" id="UP000318138">
    <property type="component" value="Chromosome"/>
</dbReference>
<dbReference type="PANTHER" id="PTHR37038:SF14">
    <property type="entry name" value="TRANSCRIPTIONAL ACTIVATOR"/>
    <property type="match status" value="1"/>
</dbReference>
<dbReference type="EMBL" id="CP041372">
    <property type="protein sequence ID" value="QKS72941.1"/>
    <property type="molecule type" value="Genomic_DNA"/>
</dbReference>
<organism evidence="2 3">
    <name type="scientific">Paenalkalicoccus suaedae</name>
    <dbReference type="NCBI Taxonomy" id="2592382"/>
    <lineage>
        <taxon>Bacteria</taxon>
        <taxon>Bacillati</taxon>
        <taxon>Bacillota</taxon>
        <taxon>Bacilli</taxon>
        <taxon>Bacillales</taxon>
        <taxon>Bacillaceae</taxon>
        <taxon>Paenalkalicoccus</taxon>
    </lineage>
</organism>
<dbReference type="Gene3D" id="1.10.260.40">
    <property type="entry name" value="lambda repressor-like DNA-binding domains"/>
    <property type="match status" value="1"/>
</dbReference>
<feature type="domain" description="HTH cro/C1-type" evidence="1">
    <location>
        <begin position="10"/>
        <end position="63"/>
    </location>
</feature>
<evidence type="ECO:0000259" key="1">
    <source>
        <dbReference type="PROSITE" id="PS50943"/>
    </source>
</evidence>
<dbReference type="AlphaFoldDB" id="A0A859FJG3"/>
<proteinExistence type="predicted"/>
<dbReference type="KEGG" id="psua:FLK61_40800"/>
<sequence length="296" mass="35374">MDKLTFGATIERIRKERFMSQKQLAAGICTQAAISRIEKGLVYPKIDTLYLIATKLDVPIDYFIDVLTNTHRAERNAFISMMEDLLAEQKFEKIYPIVEEHLENDDGNDYWLAEFMRWLYHLSSFHTERTTLEEAVLRLKKLLDKNENNAEMQGQLYKRINNSIAYLLATNGQYDTSLYYFEKVLKKKEELEHVKPTLQADIFRIRVMYNKAKTLFDMGSFEESLKTIEEGIEESLNRENMSLLGQFYYYKGQCYEQLNYKEDEIRECYQKALFFFETLDKKLYSRLIWQHKKQYL</sequence>
<dbReference type="Pfam" id="PF01381">
    <property type="entry name" value="HTH_3"/>
    <property type="match status" value="1"/>
</dbReference>
<evidence type="ECO:0000313" key="3">
    <source>
        <dbReference type="Proteomes" id="UP000318138"/>
    </source>
</evidence>
<dbReference type="InterPro" id="IPR053163">
    <property type="entry name" value="HTH-type_regulator_Rgg"/>
</dbReference>
<gene>
    <name evidence="2" type="ORF">FLK61_40800</name>
</gene>
<dbReference type="CDD" id="cd00093">
    <property type="entry name" value="HTH_XRE"/>
    <property type="match status" value="1"/>
</dbReference>